<dbReference type="EMBL" id="JACEIK010000127">
    <property type="protein sequence ID" value="MCD7450338.1"/>
    <property type="molecule type" value="Genomic_DNA"/>
</dbReference>
<sequence length="118" mass="12998">DPQRGKVIDAELGASLKYNRLSPPRANQQNTPTNPSKEIIATRDRNFLKRDPPEFYSPKAYGRIKGEEKGSKRARIRNISLCKNYGLTIGRMHGWPSGFLGAASQAINSNSPASLTGQ</sequence>
<protein>
    <submittedName>
        <fullName evidence="1">Uncharacterized protein</fullName>
    </submittedName>
</protein>
<evidence type="ECO:0000313" key="1">
    <source>
        <dbReference type="EMBL" id="MCD7450338.1"/>
    </source>
</evidence>
<reference evidence="1 2" key="1">
    <citation type="journal article" date="2021" name="BMC Genomics">
        <title>Datura genome reveals duplications of psychoactive alkaloid biosynthetic genes and high mutation rate following tissue culture.</title>
        <authorList>
            <person name="Rajewski A."/>
            <person name="Carter-House D."/>
            <person name="Stajich J."/>
            <person name="Litt A."/>
        </authorList>
    </citation>
    <scope>NUCLEOTIDE SEQUENCE [LARGE SCALE GENOMIC DNA]</scope>
    <source>
        <strain evidence="1">AR-01</strain>
    </source>
</reference>
<organism evidence="1 2">
    <name type="scientific">Datura stramonium</name>
    <name type="common">Jimsonweed</name>
    <name type="synonym">Common thornapple</name>
    <dbReference type="NCBI Taxonomy" id="4076"/>
    <lineage>
        <taxon>Eukaryota</taxon>
        <taxon>Viridiplantae</taxon>
        <taxon>Streptophyta</taxon>
        <taxon>Embryophyta</taxon>
        <taxon>Tracheophyta</taxon>
        <taxon>Spermatophyta</taxon>
        <taxon>Magnoliopsida</taxon>
        <taxon>eudicotyledons</taxon>
        <taxon>Gunneridae</taxon>
        <taxon>Pentapetalae</taxon>
        <taxon>asterids</taxon>
        <taxon>lamiids</taxon>
        <taxon>Solanales</taxon>
        <taxon>Solanaceae</taxon>
        <taxon>Solanoideae</taxon>
        <taxon>Datureae</taxon>
        <taxon>Datura</taxon>
    </lineage>
</organism>
<feature type="non-terminal residue" evidence="1">
    <location>
        <position position="118"/>
    </location>
</feature>
<keyword evidence="2" id="KW-1185">Reference proteome</keyword>
<name>A0ABS8RUH0_DATST</name>
<evidence type="ECO:0000313" key="2">
    <source>
        <dbReference type="Proteomes" id="UP000823775"/>
    </source>
</evidence>
<proteinExistence type="predicted"/>
<accession>A0ABS8RUH0</accession>
<feature type="non-terminal residue" evidence="1">
    <location>
        <position position="1"/>
    </location>
</feature>
<comment type="caution">
    <text evidence="1">The sequence shown here is derived from an EMBL/GenBank/DDBJ whole genome shotgun (WGS) entry which is preliminary data.</text>
</comment>
<gene>
    <name evidence="1" type="ORF">HAX54_005426</name>
</gene>
<dbReference type="Proteomes" id="UP000823775">
    <property type="component" value="Unassembled WGS sequence"/>
</dbReference>